<keyword evidence="1" id="KW-0732">Signal</keyword>
<dbReference type="EMBL" id="CP036287">
    <property type="protein sequence ID" value="QDU65894.1"/>
    <property type="molecule type" value="Genomic_DNA"/>
</dbReference>
<protein>
    <recommendedName>
        <fullName evidence="4">DUF4394 domain-containing protein</fullName>
    </recommendedName>
</protein>
<organism evidence="2 3">
    <name type="scientific">Engelhardtia mirabilis</name>
    <dbReference type="NCBI Taxonomy" id="2528011"/>
    <lineage>
        <taxon>Bacteria</taxon>
        <taxon>Pseudomonadati</taxon>
        <taxon>Planctomycetota</taxon>
        <taxon>Planctomycetia</taxon>
        <taxon>Planctomycetia incertae sedis</taxon>
        <taxon>Engelhardtia</taxon>
    </lineage>
</organism>
<dbReference type="KEGG" id="pbap:Pla133_09600"/>
<proteinExistence type="predicted"/>
<feature type="signal peptide" evidence="1">
    <location>
        <begin position="1"/>
        <end position="27"/>
    </location>
</feature>
<evidence type="ECO:0000256" key="1">
    <source>
        <dbReference type="SAM" id="SignalP"/>
    </source>
</evidence>
<dbReference type="RefSeq" id="WP_145062945.1">
    <property type="nucleotide sequence ID" value="NZ_CP036287.1"/>
</dbReference>
<gene>
    <name evidence="2" type="ORF">Pla133_09600</name>
</gene>
<keyword evidence="3" id="KW-1185">Reference proteome</keyword>
<accession>A0A518BFZ0</accession>
<name>A0A518BFZ0_9BACT</name>
<sequence length="470" mass="48113" precursor="true">MTRLASHAPLLSIALALVLGASSPAVAQTGPFVDGELLLRAPGSAGQSALYRINPITGHGDLVVDQLFPNYSGAGWVTYDPYRDRLLAYTAYSPLGVFSPRLYAFDSNDALSNLGFDGQALKCLTPVGDGRIYCFDNGGLKLIDAGDNIQPVLDQASQPVSLVMDQLAYDASTNSLIGALRLLPSSPCYTIQHILVYRYPLNGAGTQLSGPVSCNSYDVDATPWPIGLDPLPGGDLLLTLTGVSPFSDKVFLRVNPASLAISLWGESTLNDLDGGVWNPALQRAIVLDDQANELRTFFPGQGGTGSLLPVDLVVGDGTTGVSAANAMADIELFGSACGGFAASFGVGLAGKGGIVPELSASTCPTVGAPLKLSVTQGLGASAAVVLLSAGSAPFPLFGGTAYVLPPYFLTLSLPLNGPQITAGAGQATTSVPTPNDPSLAGLQFYAQGGVLDAAALQGVSLTNALALQLG</sequence>
<evidence type="ECO:0000313" key="2">
    <source>
        <dbReference type="EMBL" id="QDU65894.1"/>
    </source>
</evidence>
<dbReference type="AlphaFoldDB" id="A0A518BFZ0"/>
<dbReference type="Proteomes" id="UP000316921">
    <property type="component" value="Chromosome"/>
</dbReference>
<feature type="chain" id="PRO_5022194272" description="DUF4394 domain-containing protein" evidence="1">
    <location>
        <begin position="28"/>
        <end position="470"/>
    </location>
</feature>
<evidence type="ECO:0000313" key="3">
    <source>
        <dbReference type="Proteomes" id="UP000316921"/>
    </source>
</evidence>
<reference evidence="2 3" key="1">
    <citation type="submission" date="2019-02" db="EMBL/GenBank/DDBJ databases">
        <title>Deep-cultivation of Planctomycetes and their phenomic and genomic characterization uncovers novel biology.</title>
        <authorList>
            <person name="Wiegand S."/>
            <person name="Jogler M."/>
            <person name="Boedeker C."/>
            <person name="Pinto D."/>
            <person name="Vollmers J."/>
            <person name="Rivas-Marin E."/>
            <person name="Kohn T."/>
            <person name="Peeters S.H."/>
            <person name="Heuer A."/>
            <person name="Rast P."/>
            <person name="Oberbeckmann S."/>
            <person name="Bunk B."/>
            <person name="Jeske O."/>
            <person name="Meyerdierks A."/>
            <person name="Storesund J.E."/>
            <person name="Kallscheuer N."/>
            <person name="Luecker S."/>
            <person name="Lage O.M."/>
            <person name="Pohl T."/>
            <person name="Merkel B.J."/>
            <person name="Hornburger P."/>
            <person name="Mueller R.-W."/>
            <person name="Bruemmer F."/>
            <person name="Labrenz M."/>
            <person name="Spormann A.M."/>
            <person name="Op den Camp H."/>
            <person name="Overmann J."/>
            <person name="Amann R."/>
            <person name="Jetten M.S.M."/>
            <person name="Mascher T."/>
            <person name="Medema M.H."/>
            <person name="Devos D.P."/>
            <person name="Kaster A.-K."/>
            <person name="Ovreas L."/>
            <person name="Rohde M."/>
            <person name="Galperin M.Y."/>
            <person name="Jogler C."/>
        </authorList>
    </citation>
    <scope>NUCLEOTIDE SEQUENCE [LARGE SCALE GENOMIC DNA]</scope>
    <source>
        <strain evidence="2 3">Pla133</strain>
    </source>
</reference>
<evidence type="ECO:0008006" key="4">
    <source>
        <dbReference type="Google" id="ProtNLM"/>
    </source>
</evidence>